<gene>
    <name evidence="1" type="ordered locus">Metfor_0802</name>
</gene>
<dbReference type="InterPro" id="IPR012675">
    <property type="entry name" value="Beta-grasp_dom_sf"/>
</dbReference>
<dbReference type="InterPro" id="IPR003749">
    <property type="entry name" value="ThiS/MoaD-like"/>
</dbReference>
<proteinExistence type="predicted"/>
<keyword evidence="2" id="KW-1185">Reference proteome</keyword>
<dbReference type="eggNOG" id="arCOG00535">
    <property type="taxonomic scope" value="Archaea"/>
</dbReference>
<dbReference type="OrthoDB" id="106066at2157"/>
<dbReference type="InParanoid" id="L0HAT9"/>
<reference evidence="2" key="1">
    <citation type="submission" date="2011-12" db="EMBL/GenBank/DDBJ databases">
        <title>Complete sequence of Methanoregula formicicum SMSP.</title>
        <authorList>
            <person name="Lucas S."/>
            <person name="Han J."/>
            <person name="Lapidus A."/>
            <person name="Cheng J.-F."/>
            <person name="Goodwin L."/>
            <person name="Pitluck S."/>
            <person name="Peters L."/>
            <person name="Ovchinnikova G."/>
            <person name="Teshima H."/>
            <person name="Detter J.C."/>
            <person name="Han C."/>
            <person name="Tapia R."/>
            <person name="Land M."/>
            <person name="Hauser L."/>
            <person name="Kyrpides N."/>
            <person name="Ivanova N."/>
            <person name="Pagani I."/>
            <person name="Imachi H."/>
            <person name="Tamaki H."/>
            <person name="Sekiguchi Y."/>
            <person name="Kamagata Y."/>
            <person name="Cadillo-Quiroz H."/>
            <person name="Zinder S."/>
            <person name="Liu W.-T."/>
            <person name="Woyke T."/>
        </authorList>
    </citation>
    <scope>NUCLEOTIDE SEQUENCE [LARGE SCALE GENOMIC DNA]</scope>
    <source>
        <strain evidence="2">DSM 22288 / NBRC 105244 / SMSP</strain>
    </source>
</reference>
<dbReference type="KEGG" id="mfo:Metfor_0802"/>
<name>L0HAT9_METFS</name>
<dbReference type="SUPFAM" id="SSF54285">
    <property type="entry name" value="MoaD/ThiS"/>
    <property type="match status" value="1"/>
</dbReference>
<dbReference type="HOGENOM" id="CLU_114601_9_2_2"/>
<evidence type="ECO:0000313" key="2">
    <source>
        <dbReference type="Proteomes" id="UP000010824"/>
    </source>
</evidence>
<reference evidence="1 2" key="2">
    <citation type="journal article" date="2014" name="Genome Announc.">
        <title>Complete Genome Sequence of Methanoregula formicica SMSPT, a Mesophilic Hydrogenotrophic Methanogen Isolated from a Methanogenic Upflow Anaerobic Sludge Blanket Reactor.</title>
        <authorList>
            <person name="Yamamoto K."/>
            <person name="Tamaki H."/>
            <person name="Cadillo-Quiroz H."/>
            <person name="Imachi H."/>
            <person name="Kyrpides N."/>
            <person name="Woyke T."/>
            <person name="Goodwin L."/>
            <person name="Zinder S.H."/>
            <person name="Kamagata Y."/>
            <person name="Liu W.T."/>
        </authorList>
    </citation>
    <scope>NUCLEOTIDE SEQUENCE [LARGE SCALE GENOMIC DNA]</scope>
    <source>
        <strain evidence="2">DSM 22288 / NBRC 105244 / SMSP</strain>
    </source>
</reference>
<dbReference type="STRING" id="593750.Metfor_0802"/>
<dbReference type="InterPro" id="IPR016155">
    <property type="entry name" value="Mopterin_synth/thiamin_S_b"/>
</dbReference>
<dbReference type="EMBL" id="CP003167">
    <property type="protein sequence ID" value="AGB01862.1"/>
    <property type="molecule type" value="Genomic_DNA"/>
</dbReference>
<dbReference type="Pfam" id="PF02597">
    <property type="entry name" value="ThiS"/>
    <property type="match status" value="1"/>
</dbReference>
<dbReference type="AlphaFoldDB" id="L0HAT9"/>
<dbReference type="Gene3D" id="3.10.20.30">
    <property type="match status" value="1"/>
</dbReference>
<sequence length="75" mass="7975">MHPARPVPHKVMKILLPDKSCRDAGPGPVTVDALLAKLGFDPVDVIVSRNGTLVTEDAVVGNDDEIRIIRIAHGG</sequence>
<evidence type="ECO:0000313" key="1">
    <source>
        <dbReference type="EMBL" id="AGB01862.1"/>
    </source>
</evidence>
<protein>
    <submittedName>
        <fullName evidence="1">Sulfur transfer protein involved in thiamine biosynthesis</fullName>
    </submittedName>
</protein>
<organism evidence="1 2">
    <name type="scientific">Methanoregula formicica (strain DSM 22288 / NBRC 105244 / SMSP)</name>
    <dbReference type="NCBI Taxonomy" id="593750"/>
    <lineage>
        <taxon>Archaea</taxon>
        <taxon>Methanobacteriati</taxon>
        <taxon>Methanobacteriota</taxon>
        <taxon>Stenosarchaea group</taxon>
        <taxon>Methanomicrobia</taxon>
        <taxon>Methanomicrobiales</taxon>
        <taxon>Methanoregulaceae</taxon>
        <taxon>Methanoregula</taxon>
    </lineage>
</organism>
<dbReference type="Proteomes" id="UP000010824">
    <property type="component" value="Chromosome"/>
</dbReference>
<accession>L0HAT9</accession>